<evidence type="ECO:0000313" key="6">
    <source>
        <dbReference type="EMBL" id="GAA3975640.1"/>
    </source>
</evidence>
<proteinExistence type="predicted"/>
<feature type="domain" description="Peptidase M10 metallopeptidase" evidence="5">
    <location>
        <begin position="408"/>
        <end position="453"/>
    </location>
</feature>
<protein>
    <recommendedName>
        <fullName evidence="5">Peptidase M10 metallopeptidase domain-containing protein</fullName>
    </recommendedName>
</protein>
<keyword evidence="1" id="KW-0645">Protease</keyword>
<comment type="caution">
    <text evidence="6">The sequence shown here is derived from an EMBL/GenBank/DDBJ whole genome shotgun (WGS) entry which is preliminary data.</text>
</comment>
<dbReference type="InterPro" id="IPR024079">
    <property type="entry name" value="MetalloPept_cat_dom_sf"/>
</dbReference>
<dbReference type="InterPro" id="IPR001818">
    <property type="entry name" value="Pept_M10_metallopeptidase"/>
</dbReference>
<evidence type="ECO:0000259" key="5">
    <source>
        <dbReference type="Pfam" id="PF00413"/>
    </source>
</evidence>
<sequence>MSVRVRNVTEDGFEFLLKEWDYQDGIHGTETISYLAMEPGTHNWGGLEVTAGRIEDLNHRWKSVNLVGEFDSPPIVFVQQTSDEGVAATAVRLRDIQVNSFDVRLQEEEANQQRNLGDGRHLEETASYVAFAQGSGSIDGYSLNTGLTQSEKGTDWQDIEFDKAMVDPDFFASIQTFAGPDTATLRYQDLASGKVRVKVEEEQSQDSETIHASEQLGWLSVSNSGLDIEFNVDADEIQVGQAVKLSWQVPTLASASLQSLTITPGIGPVAPSGELTLHPTESTDYVINASLLDAEGLMTTVSHTIHVQVSDGSDVTGGIGNTLPPKRPRTGTYKVGLNMSCKGESGSQDRGRGEKMVSAAAEYWMRNSRGRLNVIYTGHGRVANDYVFNVNTNRVNTSMGCLGSFQHDVAAHEMGHALGLGHSTWKWETITMHVGKGERQRKITLSRPDIGTVMNNRGHGSPYLSAPNYYLKDWLPENEVALFDGQTTRFELKRISDFDGNGLSTIIINSSMWDPDNPEDGGPVFISYPHDKNDPLTKRFAMHMLSGRNGTGTVLLAQKEASYVESRLTGIRVEMLENSDPDKITVVITTGLKE</sequence>
<reference evidence="7" key="1">
    <citation type="journal article" date="2019" name="Int. J. Syst. Evol. Microbiol.">
        <title>The Global Catalogue of Microorganisms (GCM) 10K type strain sequencing project: providing services to taxonomists for standard genome sequencing and annotation.</title>
        <authorList>
            <consortium name="The Broad Institute Genomics Platform"/>
            <consortium name="The Broad Institute Genome Sequencing Center for Infectious Disease"/>
            <person name="Wu L."/>
            <person name="Ma J."/>
        </authorList>
    </citation>
    <scope>NUCLEOTIDE SEQUENCE [LARGE SCALE GENOMIC DNA]</scope>
    <source>
        <strain evidence="7">JCM 17555</strain>
    </source>
</reference>
<keyword evidence="7" id="KW-1185">Reference proteome</keyword>
<organism evidence="6 7">
    <name type="scientific">Allohahella marinimesophila</name>
    <dbReference type="NCBI Taxonomy" id="1054972"/>
    <lineage>
        <taxon>Bacteria</taxon>
        <taxon>Pseudomonadati</taxon>
        <taxon>Pseudomonadota</taxon>
        <taxon>Gammaproteobacteria</taxon>
        <taxon>Oceanospirillales</taxon>
        <taxon>Hahellaceae</taxon>
        <taxon>Allohahella</taxon>
    </lineage>
</organism>
<dbReference type="EMBL" id="BAABBO010000018">
    <property type="protein sequence ID" value="GAA3975640.1"/>
    <property type="molecule type" value="Genomic_DNA"/>
</dbReference>
<keyword evidence="2" id="KW-0479">Metal-binding</keyword>
<dbReference type="Pfam" id="PF00413">
    <property type="entry name" value="Peptidase_M10"/>
    <property type="match status" value="1"/>
</dbReference>
<keyword evidence="4" id="KW-0862">Zinc</keyword>
<gene>
    <name evidence="6" type="ORF">GCM10022278_35680</name>
</gene>
<evidence type="ECO:0000313" key="7">
    <source>
        <dbReference type="Proteomes" id="UP001501337"/>
    </source>
</evidence>
<dbReference type="Gene3D" id="3.40.390.10">
    <property type="entry name" value="Collagenase (Catalytic Domain)"/>
    <property type="match status" value="1"/>
</dbReference>
<accession>A0ABP7Q2X3</accession>
<dbReference type="Proteomes" id="UP001501337">
    <property type="component" value="Unassembled WGS sequence"/>
</dbReference>
<evidence type="ECO:0000256" key="4">
    <source>
        <dbReference type="ARBA" id="ARBA00022833"/>
    </source>
</evidence>
<keyword evidence="3" id="KW-0378">Hydrolase</keyword>
<name>A0ABP7Q2X3_9GAMM</name>
<evidence type="ECO:0000256" key="3">
    <source>
        <dbReference type="ARBA" id="ARBA00022801"/>
    </source>
</evidence>
<evidence type="ECO:0000256" key="2">
    <source>
        <dbReference type="ARBA" id="ARBA00022723"/>
    </source>
</evidence>
<evidence type="ECO:0000256" key="1">
    <source>
        <dbReference type="ARBA" id="ARBA00022670"/>
    </source>
</evidence>
<dbReference type="SUPFAM" id="SSF55486">
    <property type="entry name" value="Metalloproteases ('zincins'), catalytic domain"/>
    <property type="match status" value="1"/>
</dbReference>